<keyword evidence="1" id="KW-0812">Transmembrane</keyword>
<protein>
    <submittedName>
        <fullName evidence="2">Uncharacterized protein</fullName>
    </submittedName>
</protein>
<dbReference type="RefSeq" id="WP_380072283.1">
    <property type="nucleotide sequence ID" value="NZ_JBHRTO010000001.1"/>
</dbReference>
<evidence type="ECO:0000256" key="1">
    <source>
        <dbReference type="SAM" id="Phobius"/>
    </source>
</evidence>
<name>A0ABV7J3F3_9RHOB</name>
<evidence type="ECO:0000313" key="3">
    <source>
        <dbReference type="Proteomes" id="UP001595547"/>
    </source>
</evidence>
<feature type="transmembrane region" description="Helical" evidence="1">
    <location>
        <begin position="75"/>
        <end position="98"/>
    </location>
</feature>
<keyword evidence="3" id="KW-1185">Reference proteome</keyword>
<feature type="transmembrane region" description="Helical" evidence="1">
    <location>
        <begin position="6"/>
        <end position="26"/>
    </location>
</feature>
<feature type="transmembrane region" description="Helical" evidence="1">
    <location>
        <begin position="47"/>
        <end position="69"/>
    </location>
</feature>
<dbReference type="Proteomes" id="UP001595547">
    <property type="component" value="Unassembled WGS sequence"/>
</dbReference>
<dbReference type="PROSITE" id="PS51257">
    <property type="entry name" value="PROKAR_LIPOPROTEIN"/>
    <property type="match status" value="1"/>
</dbReference>
<accession>A0ABV7J3F3</accession>
<dbReference type="EMBL" id="JBHRTO010000001">
    <property type="protein sequence ID" value="MFC3180658.1"/>
    <property type="molecule type" value="Genomic_DNA"/>
</dbReference>
<reference evidence="3" key="1">
    <citation type="journal article" date="2019" name="Int. J. Syst. Evol. Microbiol.">
        <title>The Global Catalogue of Microorganisms (GCM) 10K type strain sequencing project: providing services to taxonomists for standard genome sequencing and annotation.</title>
        <authorList>
            <consortium name="The Broad Institute Genomics Platform"/>
            <consortium name="The Broad Institute Genome Sequencing Center for Infectious Disease"/>
            <person name="Wu L."/>
            <person name="Ma J."/>
        </authorList>
    </citation>
    <scope>NUCLEOTIDE SEQUENCE [LARGE SCALE GENOMIC DNA]</scope>
    <source>
        <strain evidence="3">KCTC 52039</strain>
    </source>
</reference>
<gene>
    <name evidence="2" type="ORF">ACFOGH_06640</name>
</gene>
<sequence>MTKTSALLGAGIIAVLACCFTSTVLFGGPFRAIALFTIWNDRLGLAYWRALVLVAILLALMLTMVAARFGLPRAVLPAFFIVISMGLSALMVGSYAAAQRAQIVEKFSPDLEIRSSVFASFRNAPRDFQFFLHGAAMKHCQPYAWSYREMAFYKLPPNVAINVLPPNWLEQCGIERTP</sequence>
<organism evidence="2 3">
    <name type="scientific">Cypionkella sinensis</name>
    <dbReference type="NCBI Taxonomy" id="1756043"/>
    <lineage>
        <taxon>Bacteria</taxon>
        <taxon>Pseudomonadati</taxon>
        <taxon>Pseudomonadota</taxon>
        <taxon>Alphaproteobacteria</taxon>
        <taxon>Rhodobacterales</taxon>
        <taxon>Paracoccaceae</taxon>
        <taxon>Cypionkella</taxon>
    </lineage>
</organism>
<keyword evidence="1" id="KW-1133">Transmembrane helix</keyword>
<comment type="caution">
    <text evidence="2">The sequence shown here is derived from an EMBL/GenBank/DDBJ whole genome shotgun (WGS) entry which is preliminary data.</text>
</comment>
<evidence type="ECO:0000313" key="2">
    <source>
        <dbReference type="EMBL" id="MFC3180658.1"/>
    </source>
</evidence>
<proteinExistence type="predicted"/>
<keyword evidence="1" id="KW-0472">Membrane</keyword>